<accession>A0ABM4CLV4</accession>
<proteinExistence type="predicted"/>
<reference evidence="2" key="1">
    <citation type="submission" date="2025-08" db="UniProtKB">
        <authorList>
            <consortium name="RefSeq"/>
        </authorList>
    </citation>
    <scope>IDENTIFICATION</scope>
</reference>
<gene>
    <name evidence="2" type="primary">LOC136085397</name>
</gene>
<evidence type="ECO:0000313" key="1">
    <source>
        <dbReference type="Proteomes" id="UP001652625"/>
    </source>
</evidence>
<name>A0ABM4CLV4_HYDVU</name>
<dbReference type="Proteomes" id="UP001652625">
    <property type="component" value="Chromosome 09"/>
</dbReference>
<sequence>MAQQRLSVHSLLCIESDTQKTWQVIKEVNEKKTLKLNGLPKKLNYHHQDITKESIIAKTFNEVFVNAGLNLASKLKHSEFNKEKYLTPSNSIMENAELTEKELLDAVSSLKLNKAQGFNNVSSNVVIKCIFYIKKVFLHIFNLSFKQGIFPKKLKIAKVIPVFKSGDDTNISNYRPISILPCSRKY</sequence>
<keyword evidence="1" id="KW-1185">Reference proteome</keyword>
<evidence type="ECO:0000313" key="2">
    <source>
        <dbReference type="RefSeq" id="XP_065662773.1"/>
    </source>
</evidence>
<dbReference type="GeneID" id="136085397"/>
<dbReference type="PANTHER" id="PTHR47510">
    <property type="entry name" value="REVERSE TRANSCRIPTASE DOMAIN-CONTAINING PROTEIN"/>
    <property type="match status" value="1"/>
</dbReference>
<dbReference type="RefSeq" id="XP_065662773.1">
    <property type="nucleotide sequence ID" value="XM_065806701.1"/>
</dbReference>
<protein>
    <submittedName>
        <fullName evidence="2">Uncharacterized protein LOC136085397</fullName>
    </submittedName>
</protein>
<dbReference type="PANTHER" id="PTHR47510:SF3">
    <property type="entry name" value="ENDO_EXONUCLEASE_PHOSPHATASE DOMAIN-CONTAINING PROTEIN"/>
    <property type="match status" value="1"/>
</dbReference>
<organism evidence="1 2">
    <name type="scientific">Hydra vulgaris</name>
    <name type="common">Hydra</name>
    <name type="synonym">Hydra attenuata</name>
    <dbReference type="NCBI Taxonomy" id="6087"/>
    <lineage>
        <taxon>Eukaryota</taxon>
        <taxon>Metazoa</taxon>
        <taxon>Cnidaria</taxon>
        <taxon>Hydrozoa</taxon>
        <taxon>Hydroidolina</taxon>
        <taxon>Anthoathecata</taxon>
        <taxon>Aplanulata</taxon>
        <taxon>Hydridae</taxon>
        <taxon>Hydra</taxon>
    </lineage>
</organism>